<reference evidence="1 2" key="2">
    <citation type="submission" date="2018-11" db="EMBL/GenBank/DDBJ databases">
        <authorList>
            <consortium name="Pathogen Informatics"/>
        </authorList>
    </citation>
    <scope>NUCLEOTIDE SEQUENCE [LARGE SCALE GENOMIC DNA]</scope>
    <source>
        <strain evidence="1 2">Egypt</strain>
    </source>
</reference>
<gene>
    <name evidence="1" type="ORF">ECPE_LOCUS13389</name>
</gene>
<sequence length="67" mass="7248">MERLLVPCPLFPDEVEGDEILPFLFSKDAVLKAIRTGGCTRWKHTAGRILDAGLAAAIISPAQSDLI</sequence>
<reference evidence="3" key="1">
    <citation type="submission" date="2016-06" db="UniProtKB">
        <authorList>
            <consortium name="WormBaseParasite"/>
        </authorList>
    </citation>
    <scope>IDENTIFICATION</scope>
</reference>
<dbReference type="AlphaFoldDB" id="A0A183B2F4"/>
<organism evidence="3">
    <name type="scientific">Echinostoma caproni</name>
    <dbReference type="NCBI Taxonomy" id="27848"/>
    <lineage>
        <taxon>Eukaryota</taxon>
        <taxon>Metazoa</taxon>
        <taxon>Spiralia</taxon>
        <taxon>Lophotrochozoa</taxon>
        <taxon>Platyhelminthes</taxon>
        <taxon>Trematoda</taxon>
        <taxon>Digenea</taxon>
        <taxon>Plagiorchiida</taxon>
        <taxon>Echinostomata</taxon>
        <taxon>Echinostomatoidea</taxon>
        <taxon>Echinostomatidae</taxon>
        <taxon>Echinostoma</taxon>
    </lineage>
</organism>
<protein>
    <submittedName>
        <fullName evidence="3">2-phosphosulfolactate phosphatase</fullName>
    </submittedName>
</protein>
<name>A0A183B2F4_9TREM</name>
<dbReference type="Proteomes" id="UP000272942">
    <property type="component" value="Unassembled WGS sequence"/>
</dbReference>
<accession>A0A183B2F4</accession>
<keyword evidence="2" id="KW-1185">Reference proteome</keyword>
<dbReference type="EMBL" id="UZAN01054985">
    <property type="protein sequence ID" value="VDP90661.1"/>
    <property type="molecule type" value="Genomic_DNA"/>
</dbReference>
<evidence type="ECO:0000313" key="1">
    <source>
        <dbReference type="EMBL" id="VDP90661.1"/>
    </source>
</evidence>
<proteinExistence type="predicted"/>
<dbReference type="WBParaSite" id="ECPE_0001342801-mRNA-1">
    <property type="protein sequence ID" value="ECPE_0001342801-mRNA-1"/>
    <property type="gene ID" value="ECPE_0001342801"/>
</dbReference>
<evidence type="ECO:0000313" key="3">
    <source>
        <dbReference type="WBParaSite" id="ECPE_0001342801-mRNA-1"/>
    </source>
</evidence>
<evidence type="ECO:0000313" key="2">
    <source>
        <dbReference type="Proteomes" id="UP000272942"/>
    </source>
</evidence>